<evidence type="ECO:0000259" key="1">
    <source>
        <dbReference type="Pfam" id="PF06114"/>
    </source>
</evidence>
<keyword evidence="3" id="KW-1185">Reference proteome</keyword>
<dbReference type="Gene3D" id="1.10.10.2910">
    <property type="match status" value="1"/>
</dbReference>
<organism evidence="2 3">
    <name type="scientific">Nocardia yunnanensis</name>
    <dbReference type="NCBI Taxonomy" id="2382165"/>
    <lineage>
        <taxon>Bacteria</taxon>
        <taxon>Bacillati</taxon>
        <taxon>Actinomycetota</taxon>
        <taxon>Actinomycetes</taxon>
        <taxon>Mycobacteriales</taxon>
        <taxon>Nocardiaceae</taxon>
        <taxon>Nocardia</taxon>
    </lineage>
</organism>
<dbReference type="InterPro" id="IPR052345">
    <property type="entry name" value="Rad_response_metalloprotease"/>
</dbReference>
<dbReference type="PANTHER" id="PTHR43236">
    <property type="entry name" value="ANTITOXIN HIGA1"/>
    <property type="match status" value="1"/>
</dbReference>
<accession>A0A386ZM43</accession>
<dbReference type="PANTHER" id="PTHR43236:SF1">
    <property type="entry name" value="BLL7220 PROTEIN"/>
    <property type="match status" value="1"/>
</dbReference>
<reference evidence="2 3" key="1">
    <citation type="submission" date="2018-09" db="EMBL/GenBank/DDBJ databases">
        <title>Nocardia yunnanensis sp. nov., an actinomycete isolated from a soil sample.</title>
        <authorList>
            <person name="Zhang J."/>
        </authorList>
    </citation>
    <scope>NUCLEOTIDE SEQUENCE [LARGE SCALE GENOMIC DNA]</scope>
    <source>
        <strain evidence="2 3">CFHS0054</strain>
    </source>
</reference>
<name>A0A386ZM43_9NOCA</name>
<dbReference type="AlphaFoldDB" id="A0A386ZM43"/>
<dbReference type="RefSeq" id="WP_120743599.1">
    <property type="nucleotide sequence ID" value="NZ_CP032568.1"/>
</dbReference>
<feature type="domain" description="IrrE N-terminal-like" evidence="1">
    <location>
        <begin position="64"/>
        <end position="140"/>
    </location>
</feature>
<dbReference type="Pfam" id="PF06114">
    <property type="entry name" value="Peptidase_M78"/>
    <property type="match status" value="1"/>
</dbReference>
<gene>
    <name evidence="2" type="ORF">D7D52_37080</name>
</gene>
<sequence length="301" mass="32497">MSWHMANRVAAIAAAHAHDAFEVDPTRTPIQVAPAIARAELPLMWQPMPSLFGAYVANPGEPAGILVNNRLSRTVRRHTAAHELGHHWLGHTTSLDLGVDADSEHQPNVVGHRNTPAEKAAEAFAAWFLMPRRGVATTMKQLQLAGIESADQAYQLALHLGTSFLATVRQLASLRLITAEQARAWSRIAPATIKRRLIGELLDTTRDVDVWHLGRGRGRVIHASPADMLIVPTRDGLEAIEGPMTIKARTTRGVVLTGSSVEAPATALIHTCDDVITVVIEPRPHGLDLPGIVDPAAAESM</sequence>
<dbReference type="EMBL" id="CP032568">
    <property type="protein sequence ID" value="AYF78516.1"/>
    <property type="molecule type" value="Genomic_DNA"/>
</dbReference>
<dbReference type="InterPro" id="IPR010359">
    <property type="entry name" value="IrrE_HExxH"/>
</dbReference>
<dbReference type="OrthoDB" id="9794834at2"/>
<dbReference type="KEGG" id="nyu:D7D52_37080"/>
<proteinExistence type="predicted"/>
<evidence type="ECO:0000313" key="2">
    <source>
        <dbReference type="EMBL" id="AYF78516.1"/>
    </source>
</evidence>
<protein>
    <submittedName>
        <fullName evidence="2">ImmA/IrrE family metallo-endopeptidase</fullName>
    </submittedName>
</protein>
<dbReference type="Proteomes" id="UP000267164">
    <property type="component" value="Chromosome"/>
</dbReference>
<evidence type="ECO:0000313" key="3">
    <source>
        <dbReference type="Proteomes" id="UP000267164"/>
    </source>
</evidence>